<keyword evidence="1" id="KW-0472">Membrane</keyword>
<keyword evidence="4" id="KW-1185">Reference proteome</keyword>
<feature type="transmembrane region" description="Helical" evidence="1">
    <location>
        <begin position="61"/>
        <end position="83"/>
    </location>
</feature>
<proteinExistence type="predicted"/>
<organism evidence="3 4">
    <name type="scientific">Meganyctiphanes norvegica</name>
    <name type="common">Northern krill</name>
    <name type="synonym">Thysanopoda norvegica</name>
    <dbReference type="NCBI Taxonomy" id="48144"/>
    <lineage>
        <taxon>Eukaryota</taxon>
        <taxon>Metazoa</taxon>
        <taxon>Ecdysozoa</taxon>
        <taxon>Arthropoda</taxon>
        <taxon>Crustacea</taxon>
        <taxon>Multicrustacea</taxon>
        <taxon>Malacostraca</taxon>
        <taxon>Eumalacostraca</taxon>
        <taxon>Eucarida</taxon>
        <taxon>Euphausiacea</taxon>
        <taxon>Euphausiidae</taxon>
        <taxon>Meganyctiphanes</taxon>
    </lineage>
</organism>
<dbReference type="Proteomes" id="UP001497623">
    <property type="component" value="Unassembled WGS sequence"/>
</dbReference>
<sequence>MNGMFQHVLGVVLLSSYALASTDDSYSLGASESLHSEEPRIFFGNTGTTTTGSFITFNSTLLLFSAGIALLGLAGALVLYYLLTNTAEESSSYGNSGYSDSGSSYEGYEGRSNSWKFNPYGINWESLSILDWISMGQEAWDKFDPANLECQKRLICEIHQNKSKFGGPANTMVEMFGYLHYAEILSLPDELKIILEEYMDASEKGRTMQKDCGEVFTACDFSMNGILSKFSTNEI</sequence>
<dbReference type="Pfam" id="PF07841">
    <property type="entry name" value="DM4_12"/>
    <property type="match status" value="1"/>
</dbReference>
<evidence type="ECO:0000256" key="1">
    <source>
        <dbReference type="SAM" id="Phobius"/>
    </source>
</evidence>
<feature type="signal peptide" evidence="2">
    <location>
        <begin position="1"/>
        <end position="20"/>
    </location>
</feature>
<keyword evidence="1" id="KW-1133">Transmembrane helix</keyword>
<evidence type="ECO:0000313" key="4">
    <source>
        <dbReference type="Proteomes" id="UP001497623"/>
    </source>
</evidence>
<comment type="caution">
    <text evidence="3">The sequence shown here is derived from an EMBL/GenBank/DDBJ whole genome shotgun (WGS) entry which is preliminary data.</text>
</comment>
<reference evidence="3 4" key="1">
    <citation type="submission" date="2024-05" db="EMBL/GenBank/DDBJ databases">
        <authorList>
            <person name="Wallberg A."/>
        </authorList>
    </citation>
    <scope>NUCLEOTIDE SEQUENCE [LARGE SCALE GENOMIC DNA]</scope>
</reference>
<gene>
    <name evidence="3" type="ORF">MNOR_LOCUS20593</name>
</gene>
<accession>A0AAV2R8T3</accession>
<protein>
    <submittedName>
        <fullName evidence="3">Uncharacterized protein</fullName>
    </submittedName>
</protein>
<dbReference type="EMBL" id="CAXKWB010016025">
    <property type="protein sequence ID" value="CAL4115132.1"/>
    <property type="molecule type" value="Genomic_DNA"/>
</dbReference>
<keyword evidence="1" id="KW-0812">Transmembrane</keyword>
<evidence type="ECO:0000256" key="2">
    <source>
        <dbReference type="SAM" id="SignalP"/>
    </source>
</evidence>
<evidence type="ECO:0000313" key="3">
    <source>
        <dbReference type="EMBL" id="CAL4115132.1"/>
    </source>
</evidence>
<dbReference type="AlphaFoldDB" id="A0AAV2R8T3"/>
<keyword evidence="2" id="KW-0732">Signal</keyword>
<feature type="chain" id="PRO_5043438761" evidence="2">
    <location>
        <begin position="21"/>
        <end position="235"/>
    </location>
</feature>
<name>A0AAV2R8T3_MEGNR</name>
<dbReference type="InterPro" id="IPR006631">
    <property type="entry name" value="DM4_12"/>
</dbReference>